<evidence type="ECO:0000256" key="8">
    <source>
        <dbReference type="RuleBase" id="RU366017"/>
    </source>
</evidence>
<evidence type="ECO:0000313" key="11">
    <source>
        <dbReference type="EMBL" id="CAF1178326.1"/>
    </source>
</evidence>
<evidence type="ECO:0000256" key="1">
    <source>
        <dbReference type="ARBA" id="ARBA00004167"/>
    </source>
</evidence>
<comment type="similarity">
    <text evidence="2 8">Belongs to the glycosyltransferase 92 family.</text>
</comment>
<comment type="caution">
    <text evidence="11">The sequence shown here is derived from an EMBL/GenBank/DDBJ whole genome shotgun (WGS) entry which is preliminary data.</text>
</comment>
<feature type="chain" id="PRO_5035686220" description="Glycosyltransferase family 92 protein" evidence="9">
    <location>
        <begin position="27"/>
        <end position="413"/>
    </location>
</feature>
<dbReference type="AlphaFoldDB" id="A0A814UTK4"/>
<dbReference type="Proteomes" id="UP000663874">
    <property type="component" value="Unassembled WGS sequence"/>
</dbReference>
<dbReference type="EMBL" id="CAJOAX010012505">
    <property type="protein sequence ID" value="CAF4113514.1"/>
    <property type="molecule type" value="Genomic_DNA"/>
</dbReference>
<organism evidence="11 14">
    <name type="scientific">Rotaria sordida</name>
    <dbReference type="NCBI Taxonomy" id="392033"/>
    <lineage>
        <taxon>Eukaryota</taxon>
        <taxon>Metazoa</taxon>
        <taxon>Spiralia</taxon>
        <taxon>Gnathifera</taxon>
        <taxon>Rotifera</taxon>
        <taxon>Eurotatoria</taxon>
        <taxon>Bdelloidea</taxon>
        <taxon>Philodinida</taxon>
        <taxon>Philodinidae</taxon>
        <taxon>Rotaria</taxon>
    </lineage>
</organism>
<proteinExistence type="inferred from homology"/>
<keyword evidence="9" id="KW-0732">Signal</keyword>
<dbReference type="OrthoDB" id="2526284at2759"/>
<keyword evidence="4 8" id="KW-0808">Transferase</keyword>
<dbReference type="Proteomes" id="UP000663889">
    <property type="component" value="Unassembled WGS sequence"/>
</dbReference>
<evidence type="ECO:0000256" key="7">
    <source>
        <dbReference type="ARBA" id="ARBA00023136"/>
    </source>
</evidence>
<evidence type="ECO:0000256" key="3">
    <source>
        <dbReference type="ARBA" id="ARBA00022676"/>
    </source>
</evidence>
<dbReference type="EC" id="2.4.1.-" evidence="8"/>
<evidence type="ECO:0000256" key="4">
    <source>
        <dbReference type="ARBA" id="ARBA00022679"/>
    </source>
</evidence>
<gene>
    <name evidence="12" type="ORF">FNK824_LOCUS15124</name>
    <name evidence="13" type="ORF">OTI717_LOCUS34607</name>
    <name evidence="10" type="ORF">RFH988_LOCUS14699</name>
    <name evidence="11" type="ORF">SEV965_LOCUS19909</name>
</gene>
<evidence type="ECO:0000256" key="9">
    <source>
        <dbReference type="SAM" id="SignalP"/>
    </source>
</evidence>
<name>A0A814UTK4_9BILA</name>
<evidence type="ECO:0000256" key="6">
    <source>
        <dbReference type="ARBA" id="ARBA00022989"/>
    </source>
</evidence>
<evidence type="ECO:0000313" key="14">
    <source>
        <dbReference type="Proteomes" id="UP000663889"/>
    </source>
</evidence>
<feature type="signal peptide" evidence="9">
    <location>
        <begin position="1"/>
        <end position="26"/>
    </location>
</feature>
<dbReference type="GO" id="GO:0016020">
    <property type="term" value="C:membrane"/>
    <property type="evidence" value="ECO:0007669"/>
    <property type="project" value="UniProtKB-SubCell"/>
</dbReference>
<keyword evidence="3 8" id="KW-0328">Glycosyltransferase</keyword>
<dbReference type="GO" id="GO:0005737">
    <property type="term" value="C:cytoplasm"/>
    <property type="evidence" value="ECO:0007669"/>
    <property type="project" value="TreeGrafter"/>
</dbReference>
<evidence type="ECO:0000256" key="2">
    <source>
        <dbReference type="ARBA" id="ARBA00007647"/>
    </source>
</evidence>
<evidence type="ECO:0000313" key="12">
    <source>
        <dbReference type="EMBL" id="CAF3803085.1"/>
    </source>
</evidence>
<sequence>MKYFFKSICIIFIFLWFLIISSFILSDKPTDCSTSSVGYFPSSVRIPASVYNLSQLIVKNNINVPVIPTEIFDPNLNVLSVRVSRLRSSGSATFIITKEKEILNLDFWCLFDDQSITPVYTINVEKSKKSISFFECSLPDSIIQRLWYNRIIDQEIKIYLSTTKKILFQGFLDLPWSNWIEQNEQSLTLCTLSLYYDLTYFTQWIEYHRLVGISKFVIYNISNMNNQFYSIINFYDEEYPSLIDIIQWNNSIDEIQYDCFLHYGDISEWITIININEYLIPQIPYDTLPKLLTEQYGRNLQTIVILENQEFCSNIEYQFTKNEIIIEHYISRHTISNYSVKYLYQPRTINYLSIHRDNIETKSYDQIKKTIILAQYPIIGHDKTFSNCVLDRFVIDTTIRDRFAKRLFDEIDK</sequence>
<protein>
    <recommendedName>
        <fullName evidence="8">Glycosyltransferase family 92 protein</fullName>
        <ecNumber evidence="8">2.4.1.-</ecNumber>
    </recommendedName>
</protein>
<keyword evidence="7" id="KW-0472">Membrane</keyword>
<dbReference type="PANTHER" id="PTHR21461">
    <property type="entry name" value="GLYCOSYLTRANSFERASE FAMILY 92 PROTEIN"/>
    <property type="match status" value="1"/>
</dbReference>
<evidence type="ECO:0000256" key="5">
    <source>
        <dbReference type="ARBA" id="ARBA00022692"/>
    </source>
</evidence>
<keyword evidence="5" id="KW-0812">Transmembrane</keyword>
<accession>A0A814UTK4</accession>
<dbReference type="EMBL" id="CAJOBE010002157">
    <property type="protein sequence ID" value="CAF3803085.1"/>
    <property type="molecule type" value="Genomic_DNA"/>
</dbReference>
<comment type="subcellular location">
    <subcellularLocation>
        <location evidence="1">Membrane</location>
        <topology evidence="1">Single-pass membrane protein</topology>
    </subcellularLocation>
</comment>
<evidence type="ECO:0000313" key="10">
    <source>
        <dbReference type="EMBL" id="CAF1011408.1"/>
    </source>
</evidence>
<dbReference type="EMBL" id="CAJNOU010001264">
    <property type="protein sequence ID" value="CAF1178326.1"/>
    <property type="molecule type" value="Genomic_DNA"/>
</dbReference>
<dbReference type="Proteomes" id="UP000663882">
    <property type="component" value="Unassembled WGS sequence"/>
</dbReference>
<dbReference type="GO" id="GO:0016757">
    <property type="term" value="F:glycosyltransferase activity"/>
    <property type="evidence" value="ECO:0007669"/>
    <property type="project" value="UniProtKB-UniRule"/>
</dbReference>
<dbReference type="Proteomes" id="UP000663823">
    <property type="component" value="Unassembled WGS sequence"/>
</dbReference>
<evidence type="ECO:0000313" key="13">
    <source>
        <dbReference type="EMBL" id="CAF4113514.1"/>
    </source>
</evidence>
<dbReference type="Pfam" id="PF01697">
    <property type="entry name" value="Glyco_transf_92"/>
    <property type="match status" value="1"/>
</dbReference>
<reference evidence="11" key="1">
    <citation type="submission" date="2021-02" db="EMBL/GenBank/DDBJ databases">
        <authorList>
            <person name="Nowell W R."/>
        </authorList>
    </citation>
    <scope>NUCLEOTIDE SEQUENCE</scope>
</reference>
<dbReference type="EMBL" id="CAJNOO010000688">
    <property type="protein sequence ID" value="CAF1011408.1"/>
    <property type="molecule type" value="Genomic_DNA"/>
</dbReference>
<dbReference type="PANTHER" id="PTHR21461:SF69">
    <property type="entry name" value="GLYCOSYLTRANSFERASE FAMILY 92 PROTEIN"/>
    <property type="match status" value="1"/>
</dbReference>
<keyword evidence="6" id="KW-1133">Transmembrane helix</keyword>
<dbReference type="InterPro" id="IPR008166">
    <property type="entry name" value="Glyco_transf_92"/>
</dbReference>